<evidence type="ECO:0000256" key="6">
    <source>
        <dbReference type="ARBA" id="ARBA00023316"/>
    </source>
</evidence>
<feature type="site" description="Important for catalytic activity" evidence="7">
    <location>
        <position position="237"/>
    </location>
</feature>
<keyword evidence="4 7" id="KW-0472">Membrane</keyword>
<sequence length="356" mass="40056">MKKQLKNKKVQIALISVCIVLAAALSVFIYYKTGLKAVSSRETPTSFQVQSGESSEAVLDKLQTQELIRNKTVAKLYMKFHGLSDIKAGNFKLDARWDTPKILETLNDSKQANADDIKITFKEGMWAKDVAALIEKQTGVKAGELLALWNDDAYLNTLIKKYSFLSRDILNAQYKVKLEGYLYPETYSFHRDATAKQITETFLDQFQKAIAPYEADIKKSGMSMQEAITFASIVQYEASTKEDMEMIAGVFQNRLKQGMTLDSSVTVCYALYDDMTSGEDCEVNTHIDSPYNTYKNAGLPIGPILNPGAMAIQAVLHPKANDYLYFVADIYGDGKVYYARTLDEQEANIDKYNLRK</sequence>
<dbReference type="Proteomes" id="UP000030008">
    <property type="component" value="Unassembled WGS sequence"/>
</dbReference>
<dbReference type="PANTHER" id="PTHR30518:SF2">
    <property type="entry name" value="ENDOLYTIC MUREIN TRANSGLYCOSYLASE"/>
    <property type="match status" value="1"/>
</dbReference>
<comment type="subcellular location">
    <subcellularLocation>
        <location evidence="7">Cell membrane</location>
        <topology evidence="7">Single-pass membrane protein</topology>
    </subcellularLocation>
</comment>
<gene>
    <name evidence="7" type="primary">mltG</name>
    <name evidence="8" type="ORF">CIAN88_18870</name>
</gene>
<comment type="caution">
    <text evidence="8">The sequence shown here is derived from an EMBL/GenBank/DDBJ whole genome shotgun (WGS) entry which is preliminary data.</text>
</comment>
<accession>A0A099I2L1</accession>
<keyword evidence="5 7" id="KW-0456">Lyase</keyword>
<evidence type="ECO:0000313" key="8">
    <source>
        <dbReference type="EMBL" id="KGJ51821.1"/>
    </source>
</evidence>
<evidence type="ECO:0000256" key="5">
    <source>
        <dbReference type="ARBA" id="ARBA00023239"/>
    </source>
</evidence>
<dbReference type="HAMAP" id="MF_02065">
    <property type="entry name" value="MltG"/>
    <property type="match status" value="1"/>
</dbReference>
<reference evidence="8 9" key="1">
    <citation type="submission" date="2014-08" db="EMBL/GenBank/DDBJ databases">
        <title>Clostridium innocuum, an unnegligible vancomycin-resistant pathogen causing extra-intestinal infections.</title>
        <authorList>
            <person name="Feng Y."/>
            <person name="Chiu C.-H."/>
        </authorList>
    </citation>
    <scope>NUCLEOTIDE SEQUENCE [LARGE SCALE GENOMIC DNA]</scope>
    <source>
        <strain evidence="8 9">AN88</strain>
    </source>
</reference>
<evidence type="ECO:0000256" key="1">
    <source>
        <dbReference type="ARBA" id="ARBA00022475"/>
    </source>
</evidence>
<evidence type="ECO:0000313" key="9">
    <source>
        <dbReference type="Proteomes" id="UP000030008"/>
    </source>
</evidence>
<keyword evidence="6 7" id="KW-0961">Cell wall biogenesis/degradation</keyword>
<proteinExistence type="inferred from homology"/>
<dbReference type="GO" id="GO:0005886">
    <property type="term" value="C:plasma membrane"/>
    <property type="evidence" value="ECO:0007669"/>
    <property type="project" value="UniProtKB-SubCell"/>
</dbReference>
<keyword evidence="1 7" id="KW-1003">Cell membrane</keyword>
<name>A0A099I2L1_CLOIN</name>
<dbReference type="Pfam" id="PF02618">
    <property type="entry name" value="YceG"/>
    <property type="match status" value="1"/>
</dbReference>
<dbReference type="Gene3D" id="3.30.1490.480">
    <property type="entry name" value="Endolytic murein transglycosylase"/>
    <property type="match status" value="1"/>
</dbReference>
<evidence type="ECO:0000256" key="2">
    <source>
        <dbReference type="ARBA" id="ARBA00022692"/>
    </source>
</evidence>
<dbReference type="Gene3D" id="3.30.160.60">
    <property type="entry name" value="Classic Zinc Finger"/>
    <property type="match status" value="1"/>
</dbReference>
<comment type="catalytic activity">
    <reaction evidence="7">
        <text>a peptidoglycan chain = a peptidoglycan chain with N-acetyl-1,6-anhydromuramyl-[peptide] at the reducing end + a peptidoglycan chain with N-acetylglucosamine at the non-reducing end.</text>
        <dbReference type="EC" id="4.2.2.29"/>
    </reaction>
</comment>
<dbReference type="EMBL" id="JQIF01000097">
    <property type="protein sequence ID" value="KGJ51821.1"/>
    <property type="molecule type" value="Genomic_DNA"/>
</dbReference>
<dbReference type="AlphaFoldDB" id="A0A099I2L1"/>
<feature type="transmembrane region" description="Helical" evidence="7">
    <location>
        <begin position="12"/>
        <end position="31"/>
    </location>
</feature>
<dbReference type="GO" id="GO:0071555">
    <property type="term" value="P:cell wall organization"/>
    <property type="evidence" value="ECO:0007669"/>
    <property type="project" value="UniProtKB-KW"/>
</dbReference>
<dbReference type="PANTHER" id="PTHR30518">
    <property type="entry name" value="ENDOLYTIC MUREIN TRANSGLYCOSYLASE"/>
    <property type="match status" value="1"/>
</dbReference>
<evidence type="ECO:0000256" key="7">
    <source>
        <dbReference type="HAMAP-Rule" id="MF_02065"/>
    </source>
</evidence>
<organism evidence="8 9">
    <name type="scientific">Clostridium innocuum</name>
    <dbReference type="NCBI Taxonomy" id="1522"/>
    <lineage>
        <taxon>Bacteria</taxon>
        <taxon>Bacillati</taxon>
        <taxon>Bacillota</taxon>
        <taxon>Clostridia</taxon>
        <taxon>Eubacteriales</taxon>
        <taxon>Clostridiaceae</taxon>
        <taxon>Clostridium</taxon>
    </lineage>
</organism>
<protein>
    <recommendedName>
        <fullName evidence="7">Endolytic murein transglycosylase</fullName>
        <ecNumber evidence="7">4.2.2.29</ecNumber>
    </recommendedName>
    <alternativeName>
        <fullName evidence="7">Peptidoglycan lytic transglycosylase</fullName>
    </alternativeName>
    <alternativeName>
        <fullName evidence="7">Peptidoglycan polymerization terminase</fullName>
    </alternativeName>
</protein>
<evidence type="ECO:0000256" key="4">
    <source>
        <dbReference type="ARBA" id="ARBA00023136"/>
    </source>
</evidence>
<dbReference type="InterPro" id="IPR003770">
    <property type="entry name" value="MLTG-like"/>
</dbReference>
<keyword evidence="3 7" id="KW-1133">Transmembrane helix</keyword>
<dbReference type="NCBIfam" id="TIGR00247">
    <property type="entry name" value="endolytic transglycosylase MltG"/>
    <property type="match status" value="1"/>
</dbReference>
<comment type="similarity">
    <text evidence="7">Belongs to the transglycosylase MltG family.</text>
</comment>
<dbReference type="GO" id="GO:0009252">
    <property type="term" value="P:peptidoglycan biosynthetic process"/>
    <property type="evidence" value="ECO:0007669"/>
    <property type="project" value="UniProtKB-UniRule"/>
</dbReference>
<comment type="function">
    <text evidence="7">Functions as a peptidoglycan terminase that cleaves nascent peptidoglycan strands endolytically to terminate their elongation.</text>
</comment>
<dbReference type="CDD" id="cd08010">
    <property type="entry name" value="MltG_like"/>
    <property type="match status" value="1"/>
</dbReference>
<dbReference type="EC" id="4.2.2.29" evidence="7"/>
<keyword evidence="2 7" id="KW-0812">Transmembrane</keyword>
<dbReference type="GO" id="GO:0008932">
    <property type="term" value="F:lytic endotransglycosylase activity"/>
    <property type="evidence" value="ECO:0007669"/>
    <property type="project" value="UniProtKB-UniRule"/>
</dbReference>
<evidence type="ECO:0000256" key="3">
    <source>
        <dbReference type="ARBA" id="ARBA00022989"/>
    </source>
</evidence>
<dbReference type="RefSeq" id="WP_044907387.1">
    <property type="nucleotide sequence ID" value="NZ_JQIF01000097.1"/>
</dbReference>